<gene>
    <name evidence="1" type="ORF">S01H4_55813</name>
</gene>
<feature type="non-terminal residue" evidence="1">
    <location>
        <position position="88"/>
    </location>
</feature>
<name>X1EKA8_9ZZZZ</name>
<proteinExistence type="predicted"/>
<evidence type="ECO:0000313" key="1">
    <source>
        <dbReference type="EMBL" id="GAH09078.1"/>
    </source>
</evidence>
<organism evidence="1">
    <name type="scientific">marine sediment metagenome</name>
    <dbReference type="NCBI Taxonomy" id="412755"/>
    <lineage>
        <taxon>unclassified sequences</taxon>
        <taxon>metagenomes</taxon>
        <taxon>ecological metagenomes</taxon>
    </lineage>
</organism>
<sequence length="88" mass="9521">MKYQLLLNFYLLKRCLPPKWLSGVSNDFYFDPSGNATFAGNVTINGSIAGNSNNTTEVGTYSTGAIKRIRMVQGGELHFGDTTTGAPL</sequence>
<dbReference type="AlphaFoldDB" id="X1EKA8"/>
<dbReference type="EMBL" id="BART01032262">
    <property type="protein sequence ID" value="GAH09078.1"/>
    <property type="molecule type" value="Genomic_DNA"/>
</dbReference>
<protein>
    <submittedName>
        <fullName evidence="1">Uncharacterized protein</fullName>
    </submittedName>
</protein>
<accession>X1EKA8</accession>
<comment type="caution">
    <text evidence="1">The sequence shown here is derived from an EMBL/GenBank/DDBJ whole genome shotgun (WGS) entry which is preliminary data.</text>
</comment>
<reference evidence="1" key="1">
    <citation type="journal article" date="2014" name="Front. Microbiol.">
        <title>High frequency of phylogenetically diverse reductive dehalogenase-homologous genes in deep subseafloor sedimentary metagenomes.</title>
        <authorList>
            <person name="Kawai M."/>
            <person name="Futagami T."/>
            <person name="Toyoda A."/>
            <person name="Takaki Y."/>
            <person name="Nishi S."/>
            <person name="Hori S."/>
            <person name="Arai W."/>
            <person name="Tsubouchi T."/>
            <person name="Morono Y."/>
            <person name="Uchiyama I."/>
            <person name="Ito T."/>
            <person name="Fujiyama A."/>
            <person name="Inagaki F."/>
            <person name="Takami H."/>
        </authorList>
    </citation>
    <scope>NUCLEOTIDE SEQUENCE</scope>
    <source>
        <strain evidence="1">Expedition CK06-06</strain>
    </source>
</reference>